<accession>A0AAP0KIK4</accession>
<dbReference type="Proteomes" id="UP001417504">
    <property type="component" value="Unassembled WGS sequence"/>
</dbReference>
<keyword evidence="2" id="KW-1185">Reference proteome</keyword>
<organism evidence="1 2">
    <name type="scientific">Stephania japonica</name>
    <dbReference type="NCBI Taxonomy" id="461633"/>
    <lineage>
        <taxon>Eukaryota</taxon>
        <taxon>Viridiplantae</taxon>
        <taxon>Streptophyta</taxon>
        <taxon>Embryophyta</taxon>
        <taxon>Tracheophyta</taxon>
        <taxon>Spermatophyta</taxon>
        <taxon>Magnoliopsida</taxon>
        <taxon>Ranunculales</taxon>
        <taxon>Menispermaceae</taxon>
        <taxon>Menispermoideae</taxon>
        <taxon>Cissampelideae</taxon>
        <taxon>Stephania</taxon>
    </lineage>
</organism>
<sequence>MVRKPTKSTHVSLEIFEHYKMMRSTPEYKRKSAQASLNWRSEEGEPSSGPFVHGGGSISIYEHSLRLEKKLHWIYACISTRRIMMVSLS</sequence>
<evidence type="ECO:0000313" key="2">
    <source>
        <dbReference type="Proteomes" id="UP001417504"/>
    </source>
</evidence>
<comment type="caution">
    <text evidence="1">The sequence shown here is derived from an EMBL/GenBank/DDBJ whole genome shotgun (WGS) entry which is preliminary data.</text>
</comment>
<dbReference type="AlphaFoldDB" id="A0AAP0KIK4"/>
<gene>
    <name evidence="1" type="ORF">Sjap_000688</name>
</gene>
<dbReference type="EMBL" id="JBBNAE010000001">
    <property type="protein sequence ID" value="KAK9153208.1"/>
    <property type="molecule type" value="Genomic_DNA"/>
</dbReference>
<reference evidence="1 2" key="1">
    <citation type="submission" date="2024-01" db="EMBL/GenBank/DDBJ databases">
        <title>Genome assemblies of Stephania.</title>
        <authorList>
            <person name="Yang L."/>
        </authorList>
    </citation>
    <scope>NUCLEOTIDE SEQUENCE [LARGE SCALE GENOMIC DNA]</scope>
    <source>
        <strain evidence="1">QJT</strain>
        <tissue evidence="1">Leaf</tissue>
    </source>
</reference>
<evidence type="ECO:0000313" key="1">
    <source>
        <dbReference type="EMBL" id="KAK9153208.1"/>
    </source>
</evidence>
<name>A0AAP0KIK4_9MAGN</name>
<proteinExistence type="predicted"/>
<protein>
    <submittedName>
        <fullName evidence="1">Uncharacterized protein</fullName>
    </submittedName>
</protein>